<accession>A0A8H3ZN10</accession>
<dbReference type="AlphaFoldDB" id="A0A8H3ZN10"/>
<reference evidence="2 3" key="1">
    <citation type="submission" date="2019-12" db="EMBL/GenBank/DDBJ databases">
        <title>A genome sequence resource for the geographically widespread anthracnose pathogen Colletotrichum asianum.</title>
        <authorList>
            <person name="Meng Y."/>
        </authorList>
    </citation>
    <scope>NUCLEOTIDE SEQUENCE [LARGE SCALE GENOMIC DNA]</scope>
    <source>
        <strain evidence="2 3">ICMP 18580</strain>
    </source>
</reference>
<sequence>MPSSVDASPRLPSFMSATKASSSRATNTANDPTGIFPALRSPRTTNNTTSSNAASNNTASNVPDLPSGTVTTVATTAAAAQDSQSAADFAPQDAQDVEDEPEKPSKSASTTKVTASQRARQYLRWAKAHPYPATDEDGNITTADDDEDRKTVYALIRQIDPSGDKLQSLASLCEEEAGEKKWPASWDQGKLGYLKGMIKKDLVRWVRQLVPVEEEDEDDVEVAANASLPATVGTGSAQGEEAVVAEELAKRVDGLSVGAEVGVQGGLGLQLESQPVGAAQVTGGEGGALLGPVGVQAAPPLAFASVPSPAARPQANPQQILQNTFLGVGIQTAPPPATVIPSPAPGPPANSQQSIAHNWFSAGAEVAPALAPAPVNVQPSPAPAPRPVTQQPVQYDPAWWQWYRQRHAARRRAEREEEEEAGFF</sequence>
<gene>
    <name evidence="2" type="ORF">GQ607_015218</name>
</gene>
<evidence type="ECO:0000313" key="3">
    <source>
        <dbReference type="Proteomes" id="UP000434172"/>
    </source>
</evidence>
<keyword evidence="3" id="KW-1185">Reference proteome</keyword>
<organism evidence="2 3">
    <name type="scientific">Colletotrichum asianum</name>
    <dbReference type="NCBI Taxonomy" id="702518"/>
    <lineage>
        <taxon>Eukaryota</taxon>
        <taxon>Fungi</taxon>
        <taxon>Dikarya</taxon>
        <taxon>Ascomycota</taxon>
        <taxon>Pezizomycotina</taxon>
        <taxon>Sordariomycetes</taxon>
        <taxon>Hypocreomycetidae</taxon>
        <taxon>Glomerellales</taxon>
        <taxon>Glomerellaceae</taxon>
        <taxon>Colletotrichum</taxon>
        <taxon>Colletotrichum gloeosporioides species complex</taxon>
    </lineage>
</organism>
<feature type="compositionally biased region" description="Polar residues" evidence="1">
    <location>
        <begin position="15"/>
        <end position="31"/>
    </location>
</feature>
<feature type="compositionally biased region" description="Low complexity" evidence="1">
    <location>
        <begin position="44"/>
        <end position="61"/>
    </location>
</feature>
<protein>
    <submittedName>
        <fullName evidence="2">Uncharacterized protein</fullName>
    </submittedName>
</protein>
<dbReference type="Proteomes" id="UP000434172">
    <property type="component" value="Unassembled WGS sequence"/>
</dbReference>
<proteinExistence type="predicted"/>
<evidence type="ECO:0000313" key="2">
    <source>
        <dbReference type="EMBL" id="KAF0317545.1"/>
    </source>
</evidence>
<dbReference type="EMBL" id="WOWK01000128">
    <property type="protein sequence ID" value="KAF0317545.1"/>
    <property type="molecule type" value="Genomic_DNA"/>
</dbReference>
<name>A0A8H3ZN10_9PEZI</name>
<evidence type="ECO:0000256" key="1">
    <source>
        <dbReference type="SAM" id="MobiDB-lite"/>
    </source>
</evidence>
<feature type="region of interest" description="Disordered" evidence="1">
    <location>
        <begin position="1"/>
        <end position="116"/>
    </location>
</feature>
<feature type="compositionally biased region" description="Low complexity" evidence="1">
    <location>
        <begin position="106"/>
        <end position="116"/>
    </location>
</feature>
<dbReference type="OrthoDB" id="10515320at2759"/>
<feature type="compositionally biased region" description="Low complexity" evidence="1">
    <location>
        <begin position="69"/>
        <end position="94"/>
    </location>
</feature>
<comment type="caution">
    <text evidence="2">The sequence shown here is derived from an EMBL/GenBank/DDBJ whole genome shotgun (WGS) entry which is preliminary data.</text>
</comment>